<dbReference type="GO" id="GO:0042777">
    <property type="term" value="P:proton motive force-driven plasma membrane ATP synthesis"/>
    <property type="evidence" value="ECO:0007669"/>
    <property type="project" value="UniProtKB-UniRule"/>
</dbReference>
<dbReference type="Gene3D" id="3.40.1380.10">
    <property type="match status" value="1"/>
</dbReference>
<dbReference type="AlphaFoldDB" id="A0A9D1GQ70"/>
<evidence type="ECO:0000256" key="7">
    <source>
        <dbReference type="ARBA" id="ARBA00023136"/>
    </source>
</evidence>
<evidence type="ECO:0000256" key="5">
    <source>
        <dbReference type="ARBA" id="ARBA00022781"/>
    </source>
</evidence>
<dbReference type="HAMAP" id="MF_00815">
    <property type="entry name" value="ATP_synth_gamma_bact"/>
    <property type="match status" value="1"/>
</dbReference>
<dbReference type="GO" id="GO:0046933">
    <property type="term" value="F:proton-transporting ATP synthase activity, rotational mechanism"/>
    <property type="evidence" value="ECO:0007669"/>
    <property type="project" value="UniProtKB-UniRule"/>
</dbReference>
<gene>
    <name evidence="10 11" type="primary">atpG</name>
    <name evidence="11" type="ORF">IAC35_06335</name>
</gene>
<evidence type="ECO:0000256" key="2">
    <source>
        <dbReference type="ARBA" id="ARBA00004170"/>
    </source>
</evidence>
<evidence type="ECO:0000256" key="9">
    <source>
        <dbReference type="ARBA" id="ARBA00023310"/>
    </source>
</evidence>
<keyword evidence="8 10" id="KW-0139">CF(1)</keyword>
<organism evidence="11 12">
    <name type="scientific">Candidatus Cryptobacteroides merdipullorum</name>
    <dbReference type="NCBI Taxonomy" id="2840771"/>
    <lineage>
        <taxon>Bacteria</taxon>
        <taxon>Pseudomonadati</taxon>
        <taxon>Bacteroidota</taxon>
        <taxon>Bacteroidia</taxon>
        <taxon>Bacteroidales</taxon>
        <taxon>Candidatus Cryptobacteroides</taxon>
    </lineage>
</organism>
<sequence length="285" mass="31189">MSALNEIKERIGSVRSTLKITSAMKLVASSKLHKAEMAIEAVRPYERTLEQILSVVDSYRSDEDAAPKSPDAPVAVVAIASNSSLCGAFNANVIHKVLEVCGEYPSVKVFPIGRRMAEAMAKAGYASEADYGDIIGKPDYYKSRALVRELRRRFAAGEFSKVVLVYNKYVSSSSQVPVVEPYLPYEKLSDRSDGQQPVNDDFIFEPDPETLAATMIPYLLAMKFHAAVLDSAAAEHAARTVAMQTASENAERLLSDLTLEYNKGRQEKITSEILDLESGGEGQQA</sequence>
<dbReference type="EMBL" id="DVLC01000118">
    <property type="protein sequence ID" value="HIT47457.1"/>
    <property type="molecule type" value="Genomic_DNA"/>
</dbReference>
<dbReference type="GO" id="GO:0005524">
    <property type="term" value="F:ATP binding"/>
    <property type="evidence" value="ECO:0007669"/>
    <property type="project" value="UniProtKB-UniRule"/>
</dbReference>
<comment type="subcellular location">
    <subcellularLocation>
        <location evidence="10">Cell membrane</location>
        <topology evidence="10">Peripheral membrane protein</topology>
    </subcellularLocation>
    <subcellularLocation>
        <location evidence="2">Membrane</location>
        <topology evidence="2">Peripheral membrane protein</topology>
    </subcellularLocation>
</comment>
<evidence type="ECO:0000256" key="6">
    <source>
        <dbReference type="ARBA" id="ARBA00023065"/>
    </source>
</evidence>
<name>A0A9D1GQ70_9BACT</name>
<keyword evidence="10" id="KW-1003">Cell membrane</keyword>
<keyword evidence="9 10" id="KW-0066">ATP synthesis</keyword>
<dbReference type="CDD" id="cd12151">
    <property type="entry name" value="F1-ATPase_gamma"/>
    <property type="match status" value="1"/>
</dbReference>
<dbReference type="GO" id="GO:0045259">
    <property type="term" value="C:proton-transporting ATP synthase complex"/>
    <property type="evidence" value="ECO:0007669"/>
    <property type="project" value="UniProtKB-KW"/>
</dbReference>
<dbReference type="PANTHER" id="PTHR11693:SF22">
    <property type="entry name" value="ATP SYNTHASE SUBUNIT GAMMA, MITOCHONDRIAL"/>
    <property type="match status" value="1"/>
</dbReference>
<evidence type="ECO:0000313" key="11">
    <source>
        <dbReference type="EMBL" id="HIT47457.1"/>
    </source>
</evidence>
<evidence type="ECO:0000256" key="10">
    <source>
        <dbReference type="HAMAP-Rule" id="MF_00815"/>
    </source>
</evidence>
<evidence type="ECO:0000313" key="12">
    <source>
        <dbReference type="Proteomes" id="UP000886881"/>
    </source>
</evidence>
<proteinExistence type="inferred from homology"/>
<dbReference type="InterPro" id="IPR035968">
    <property type="entry name" value="ATP_synth_F1_ATPase_gsu"/>
</dbReference>
<evidence type="ECO:0000256" key="1">
    <source>
        <dbReference type="ARBA" id="ARBA00003456"/>
    </source>
</evidence>
<keyword evidence="7 10" id="KW-0472">Membrane</keyword>
<dbReference type="GO" id="GO:0005886">
    <property type="term" value="C:plasma membrane"/>
    <property type="evidence" value="ECO:0007669"/>
    <property type="project" value="UniProtKB-SubCell"/>
</dbReference>
<accession>A0A9D1GQ70</accession>
<evidence type="ECO:0000256" key="3">
    <source>
        <dbReference type="ARBA" id="ARBA00007681"/>
    </source>
</evidence>
<dbReference type="SUPFAM" id="SSF52943">
    <property type="entry name" value="ATP synthase (F1-ATPase), gamma subunit"/>
    <property type="match status" value="1"/>
</dbReference>
<dbReference type="InterPro" id="IPR000131">
    <property type="entry name" value="ATP_synth_F1_gsu"/>
</dbReference>
<dbReference type="PANTHER" id="PTHR11693">
    <property type="entry name" value="ATP SYNTHASE GAMMA CHAIN"/>
    <property type="match status" value="1"/>
</dbReference>
<comment type="similarity">
    <text evidence="3 10">Belongs to the ATPase gamma chain family.</text>
</comment>
<dbReference type="PRINTS" id="PR00126">
    <property type="entry name" value="ATPASEGAMMA"/>
</dbReference>
<dbReference type="NCBIfam" id="TIGR01146">
    <property type="entry name" value="ATPsyn_F1gamma"/>
    <property type="match status" value="1"/>
</dbReference>
<keyword evidence="5 10" id="KW-0375">Hydrogen ion transport</keyword>
<reference evidence="11" key="2">
    <citation type="journal article" date="2021" name="PeerJ">
        <title>Extensive microbial diversity within the chicken gut microbiome revealed by metagenomics and culture.</title>
        <authorList>
            <person name="Gilroy R."/>
            <person name="Ravi A."/>
            <person name="Getino M."/>
            <person name="Pursley I."/>
            <person name="Horton D.L."/>
            <person name="Alikhan N.F."/>
            <person name="Baker D."/>
            <person name="Gharbi K."/>
            <person name="Hall N."/>
            <person name="Watson M."/>
            <person name="Adriaenssens E.M."/>
            <person name="Foster-Nyarko E."/>
            <person name="Jarju S."/>
            <person name="Secka A."/>
            <person name="Antonio M."/>
            <person name="Oren A."/>
            <person name="Chaudhuri R.R."/>
            <person name="La Ragione R."/>
            <person name="Hildebrand F."/>
            <person name="Pallen M.J."/>
        </authorList>
    </citation>
    <scope>NUCLEOTIDE SEQUENCE</scope>
    <source>
        <strain evidence="11">ChiHecec2B26-709</strain>
    </source>
</reference>
<keyword evidence="4 10" id="KW-0813">Transport</keyword>
<dbReference type="Pfam" id="PF00231">
    <property type="entry name" value="ATP-synt"/>
    <property type="match status" value="1"/>
</dbReference>
<protein>
    <recommendedName>
        <fullName evidence="10">ATP synthase gamma chain</fullName>
    </recommendedName>
    <alternativeName>
        <fullName evidence="10">ATP synthase F1 sector gamma subunit</fullName>
    </alternativeName>
    <alternativeName>
        <fullName evidence="10">F-ATPase gamma subunit</fullName>
    </alternativeName>
</protein>
<comment type="function">
    <text evidence="1 10">Produces ATP from ADP in the presence of a proton gradient across the membrane. The gamma chain is believed to be important in regulating ATPase activity and the flow of protons through the CF(0) complex.</text>
</comment>
<comment type="caution">
    <text evidence="11">The sequence shown here is derived from an EMBL/GenBank/DDBJ whole genome shotgun (WGS) entry which is preliminary data.</text>
</comment>
<dbReference type="Proteomes" id="UP000886881">
    <property type="component" value="Unassembled WGS sequence"/>
</dbReference>
<reference evidence="11" key="1">
    <citation type="submission" date="2020-10" db="EMBL/GenBank/DDBJ databases">
        <authorList>
            <person name="Gilroy R."/>
        </authorList>
    </citation>
    <scope>NUCLEOTIDE SEQUENCE</scope>
    <source>
        <strain evidence="11">ChiHecec2B26-709</strain>
    </source>
</reference>
<comment type="subunit">
    <text evidence="10">F-type ATPases have 2 components, CF(1) - the catalytic core - and CF(0) - the membrane proton channel. CF(1) has five subunits: alpha(3), beta(3), gamma(1), delta(1), epsilon(1). CF(0) has three main subunits: a, b and c.</text>
</comment>
<dbReference type="Gene3D" id="1.10.287.80">
    <property type="entry name" value="ATP synthase, gamma subunit, helix hairpin domain"/>
    <property type="match status" value="1"/>
</dbReference>
<evidence type="ECO:0000256" key="4">
    <source>
        <dbReference type="ARBA" id="ARBA00022448"/>
    </source>
</evidence>
<keyword evidence="6 10" id="KW-0406">Ion transport</keyword>
<evidence type="ECO:0000256" key="8">
    <source>
        <dbReference type="ARBA" id="ARBA00023196"/>
    </source>
</evidence>